<dbReference type="AlphaFoldDB" id="A0AAE1CVQ1"/>
<evidence type="ECO:0000313" key="1">
    <source>
        <dbReference type="EMBL" id="KAK3738399.1"/>
    </source>
</evidence>
<organism evidence="1 2">
    <name type="scientific">Elysia crispata</name>
    <name type="common">lettuce slug</name>
    <dbReference type="NCBI Taxonomy" id="231223"/>
    <lineage>
        <taxon>Eukaryota</taxon>
        <taxon>Metazoa</taxon>
        <taxon>Spiralia</taxon>
        <taxon>Lophotrochozoa</taxon>
        <taxon>Mollusca</taxon>
        <taxon>Gastropoda</taxon>
        <taxon>Heterobranchia</taxon>
        <taxon>Euthyneura</taxon>
        <taxon>Panpulmonata</taxon>
        <taxon>Sacoglossa</taxon>
        <taxon>Placobranchoidea</taxon>
        <taxon>Plakobranchidae</taxon>
        <taxon>Elysia</taxon>
    </lineage>
</organism>
<comment type="caution">
    <text evidence="1">The sequence shown here is derived from an EMBL/GenBank/DDBJ whole genome shotgun (WGS) entry which is preliminary data.</text>
</comment>
<dbReference type="EMBL" id="JAWDGP010006598">
    <property type="protein sequence ID" value="KAK3738399.1"/>
    <property type="molecule type" value="Genomic_DNA"/>
</dbReference>
<gene>
    <name evidence="1" type="ORF">RRG08_037036</name>
</gene>
<name>A0AAE1CVQ1_9GAST</name>
<reference evidence="1" key="1">
    <citation type="journal article" date="2023" name="G3 (Bethesda)">
        <title>A reference genome for the long-term kleptoplast-retaining sea slug Elysia crispata morphotype clarki.</title>
        <authorList>
            <person name="Eastman K.E."/>
            <person name="Pendleton A.L."/>
            <person name="Shaikh M.A."/>
            <person name="Suttiyut T."/>
            <person name="Ogas R."/>
            <person name="Tomko P."/>
            <person name="Gavelis G."/>
            <person name="Widhalm J.R."/>
            <person name="Wisecaver J.H."/>
        </authorList>
    </citation>
    <scope>NUCLEOTIDE SEQUENCE</scope>
    <source>
        <strain evidence="1">ECLA1</strain>
    </source>
</reference>
<protein>
    <submittedName>
        <fullName evidence="1">Uncharacterized protein</fullName>
    </submittedName>
</protein>
<accession>A0AAE1CVQ1</accession>
<keyword evidence="2" id="KW-1185">Reference proteome</keyword>
<sequence length="159" mass="17613">MVGLRSLLSVLTLRGLSPSVIHLFKFTLFSTAGGVTAGPQTWRRQCCKRDSVSGRSIHACVLRVGYMTSEYGGTLNLQHDACVLRVGYMTSEYGGMLNLQHEACVLRAGYMTREYGGTDLDSLDASISDSELRVEWIVTYSTVVRFCSNLFIVAMEIRL</sequence>
<proteinExistence type="predicted"/>
<dbReference type="Proteomes" id="UP001283361">
    <property type="component" value="Unassembled WGS sequence"/>
</dbReference>
<evidence type="ECO:0000313" key="2">
    <source>
        <dbReference type="Proteomes" id="UP001283361"/>
    </source>
</evidence>